<dbReference type="InterPro" id="IPR038884">
    <property type="entry name" value="CFAP61"/>
</dbReference>
<organism evidence="1 2">
    <name type="scientific">Candidula unifasciata</name>
    <dbReference type="NCBI Taxonomy" id="100452"/>
    <lineage>
        <taxon>Eukaryota</taxon>
        <taxon>Metazoa</taxon>
        <taxon>Spiralia</taxon>
        <taxon>Lophotrochozoa</taxon>
        <taxon>Mollusca</taxon>
        <taxon>Gastropoda</taxon>
        <taxon>Heterobranchia</taxon>
        <taxon>Euthyneura</taxon>
        <taxon>Panpulmonata</taxon>
        <taxon>Eupulmonata</taxon>
        <taxon>Stylommatophora</taxon>
        <taxon>Helicina</taxon>
        <taxon>Helicoidea</taxon>
        <taxon>Geomitridae</taxon>
        <taxon>Candidula</taxon>
    </lineage>
</organism>
<evidence type="ECO:0000313" key="1">
    <source>
        <dbReference type="EMBL" id="CAG5133004.1"/>
    </source>
</evidence>
<dbReference type="OrthoDB" id="382863at2759"/>
<gene>
    <name evidence="1" type="ORF">CUNI_LOCUS18562</name>
</gene>
<dbReference type="PANTHER" id="PTHR21178">
    <property type="entry name" value="CILIA- AND FLAGELLA-ASSOCIATED PROTEIN 61"/>
    <property type="match status" value="1"/>
</dbReference>
<dbReference type="Proteomes" id="UP000678393">
    <property type="component" value="Unassembled WGS sequence"/>
</dbReference>
<reference evidence="1" key="1">
    <citation type="submission" date="2021-04" db="EMBL/GenBank/DDBJ databases">
        <authorList>
            <consortium name="Molecular Ecology Group"/>
        </authorList>
    </citation>
    <scope>NUCLEOTIDE SEQUENCE</scope>
</reference>
<protein>
    <recommendedName>
        <fullName evidence="3">Cilia- and flagella-associated protein 61 N-terminal domain-containing protein</fullName>
    </recommendedName>
</protein>
<keyword evidence="2" id="KW-1185">Reference proteome</keyword>
<accession>A0A8S3ZV27</accession>
<dbReference type="PANTHER" id="PTHR21178:SF8">
    <property type="entry name" value="CILIA- AND FLAGELLA-ASSOCIATED PROTEIN 61"/>
    <property type="match status" value="1"/>
</dbReference>
<proteinExistence type="predicted"/>
<comment type="caution">
    <text evidence="1">The sequence shown here is derived from an EMBL/GenBank/DDBJ whole genome shotgun (WGS) entry which is preliminary data.</text>
</comment>
<sequence>SIRPAAVIPKGLAPPTYSRFVPTFCGAPNAFSIQLFCIAEQYEMRSCDFLPQAFALFPDRDYCIITLPHMVPEFPLIQNFVRVTPKCPSILPQELYVFHRSGLLKNFKVRTACSSDYEHVEKLVETINFKENLLADLQQFHRARRDPTGVEIQAFVAECLNQVVGIAILRREEDIEYIRSHYNIEEFIYYNHHHREDHGHLNHLVLNPVFNHLTKHFIKEVLRLGHKTCLYYPLYPPYTPREKLGNHSLITGLNVLVPVRERRQIDYPVETLGINGPSDKVLKKCCPYALNHINKKLVLEPK</sequence>
<dbReference type="EMBL" id="CAJHNH020005813">
    <property type="protein sequence ID" value="CAG5133004.1"/>
    <property type="molecule type" value="Genomic_DNA"/>
</dbReference>
<feature type="non-terminal residue" evidence="1">
    <location>
        <position position="302"/>
    </location>
</feature>
<evidence type="ECO:0008006" key="3">
    <source>
        <dbReference type="Google" id="ProtNLM"/>
    </source>
</evidence>
<feature type="non-terminal residue" evidence="1">
    <location>
        <position position="1"/>
    </location>
</feature>
<evidence type="ECO:0000313" key="2">
    <source>
        <dbReference type="Proteomes" id="UP000678393"/>
    </source>
</evidence>
<name>A0A8S3ZV27_9EUPU</name>
<dbReference type="AlphaFoldDB" id="A0A8S3ZV27"/>